<dbReference type="EMBL" id="CP070499">
    <property type="protein sequence ID" value="QSB15412.1"/>
    <property type="molecule type" value="Genomic_DNA"/>
</dbReference>
<evidence type="ECO:0000256" key="1">
    <source>
        <dbReference type="SAM" id="MobiDB-lite"/>
    </source>
</evidence>
<name>A0A895YH46_9ACTN</name>
<keyword evidence="2" id="KW-0732">Signal</keyword>
<reference evidence="3" key="1">
    <citation type="submission" date="2021-02" db="EMBL/GenBank/DDBJ databases">
        <title>Natrosporangium hydrolyticum gen. nov., sp. nov, a haloalkaliphilic actinobacterium from a soda solonchak soil.</title>
        <authorList>
            <person name="Sorokin D.Y."/>
            <person name="Khijniak T.V."/>
            <person name="Zakharycheva A.P."/>
            <person name="Boueva O.V."/>
            <person name="Ariskina E.V."/>
            <person name="Hahnke R.L."/>
            <person name="Bunk B."/>
            <person name="Sproer C."/>
            <person name="Schumann P."/>
            <person name="Evtushenko L.I."/>
            <person name="Kublanov I.V."/>
        </authorList>
    </citation>
    <scope>NUCLEOTIDE SEQUENCE</scope>
    <source>
        <strain evidence="3">DSM 106523</strain>
    </source>
</reference>
<feature type="chain" id="PRO_5039042687" description="Lipoprotein" evidence="2">
    <location>
        <begin position="22"/>
        <end position="162"/>
    </location>
</feature>
<evidence type="ECO:0000313" key="3">
    <source>
        <dbReference type="EMBL" id="QSB15412.1"/>
    </source>
</evidence>
<evidence type="ECO:0008006" key="5">
    <source>
        <dbReference type="Google" id="ProtNLM"/>
    </source>
</evidence>
<feature type="region of interest" description="Disordered" evidence="1">
    <location>
        <begin position="20"/>
        <end position="40"/>
    </location>
</feature>
<organism evidence="3 4">
    <name type="scientific">Natronosporangium hydrolyticum</name>
    <dbReference type="NCBI Taxonomy" id="2811111"/>
    <lineage>
        <taxon>Bacteria</taxon>
        <taxon>Bacillati</taxon>
        <taxon>Actinomycetota</taxon>
        <taxon>Actinomycetes</taxon>
        <taxon>Micromonosporales</taxon>
        <taxon>Micromonosporaceae</taxon>
        <taxon>Natronosporangium</taxon>
    </lineage>
</organism>
<evidence type="ECO:0000256" key="2">
    <source>
        <dbReference type="SAM" id="SignalP"/>
    </source>
</evidence>
<proteinExistence type="predicted"/>
<protein>
    <recommendedName>
        <fullName evidence="5">Lipoprotein</fullName>
    </recommendedName>
</protein>
<dbReference type="Proteomes" id="UP000662857">
    <property type="component" value="Chromosome"/>
</dbReference>
<feature type="signal peptide" evidence="2">
    <location>
        <begin position="1"/>
        <end position="21"/>
    </location>
</feature>
<gene>
    <name evidence="3" type="ORF">JQS43_03355</name>
</gene>
<evidence type="ECO:0000313" key="4">
    <source>
        <dbReference type="Proteomes" id="UP000662857"/>
    </source>
</evidence>
<accession>A0A895YH46</accession>
<sequence>MRRLLAAGGVAALVAFGAACGSDDDDPGSAQEPPASDNTAEVCANAEAAQAEQIGTFQSEMTALSEEDLDEEEFEEQALAHMEVAVSGWSEGLGEQAELADDPELAGALTELSDGLSEAADELTVESVRTGEIPGAADLDQVGERLTEICYPEGVPTQPGGP</sequence>
<dbReference type="PROSITE" id="PS51257">
    <property type="entry name" value="PROKAR_LIPOPROTEIN"/>
    <property type="match status" value="1"/>
</dbReference>
<dbReference type="RefSeq" id="WP_239677593.1">
    <property type="nucleotide sequence ID" value="NZ_CP070499.1"/>
</dbReference>
<keyword evidence="4" id="KW-1185">Reference proteome</keyword>
<dbReference type="KEGG" id="nhy:JQS43_03355"/>
<dbReference type="AlphaFoldDB" id="A0A895YH46"/>